<keyword evidence="5" id="KW-0239">DNA-directed DNA polymerase</keyword>
<dbReference type="Proteomes" id="UP000614424">
    <property type="component" value="Unassembled WGS sequence"/>
</dbReference>
<evidence type="ECO:0000256" key="1">
    <source>
        <dbReference type="ARBA" id="ARBA00012417"/>
    </source>
</evidence>
<dbReference type="AlphaFoldDB" id="A0A8J6NEN0"/>
<dbReference type="NCBIfam" id="TIGR01128">
    <property type="entry name" value="holA"/>
    <property type="match status" value="1"/>
</dbReference>
<keyword evidence="4" id="KW-0235">DNA replication</keyword>
<reference evidence="9 10" key="1">
    <citation type="submission" date="2020-08" db="EMBL/GenBank/DDBJ databases">
        <title>Bridging the membrane lipid divide: bacteria of the FCB group superphylum have the potential to synthesize archaeal ether lipids.</title>
        <authorList>
            <person name="Villanueva L."/>
            <person name="Von Meijenfeldt F.A.B."/>
            <person name="Westbye A.B."/>
            <person name="Yadav S."/>
            <person name="Hopmans E.C."/>
            <person name="Dutilh B.E."/>
            <person name="Sinninghe Damste J.S."/>
        </authorList>
    </citation>
    <scope>NUCLEOTIDE SEQUENCE [LARGE SCALE GENOMIC DNA]</scope>
    <source>
        <strain evidence="9">NIOZ-UU47</strain>
    </source>
</reference>
<keyword evidence="2" id="KW-0808">Transferase</keyword>
<dbReference type="SUPFAM" id="SSF48019">
    <property type="entry name" value="post-AAA+ oligomerization domain-like"/>
    <property type="match status" value="1"/>
</dbReference>
<evidence type="ECO:0000256" key="3">
    <source>
        <dbReference type="ARBA" id="ARBA00022695"/>
    </source>
</evidence>
<dbReference type="InterPro" id="IPR005790">
    <property type="entry name" value="DNA_polIII_delta"/>
</dbReference>
<evidence type="ECO:0000259" key="8">
    <source>
        <dbReference type="Pfam" id="PF21694"/>
    </source>
</evidence>
<dbReference type="Gene3D" id="3.40.50.300">
    <property type="entry name" value="P-loop containing nucleotide triphosphate hydrolases"/>
    <property type="match status" value="1"/>
</dbReference>
<evidence type="ECO:0000256" key="6">
    <source>
        <dbReference type="ARBA" id="ARBA00034754"/>
    </source>
</evidence>
<dbReference type="EC" id="2.7.7.7" evidence="1"/>
<dbReference type="GO" id="GO:0009360">
    <property type="term" value="C:DNA polymerase III complex"/>
    <property type="evidence" value="ECO:0007669"/>
    <property type="project" value="TreeGrafter"/>
</dbReference>
<dbReference type="Gene3D" id="1.10.8.60">
    <property type="match status" value="1"/>
</dbReference>
<comment type="caution">
    <text evidence="9">The sequence shown here is derived from an EMBL/GenBank/DDBJ whole genome shotgun (WGS) entry which is preliminary data.</text>
</comment>
<comment type="similarity">
    <text evidence="6">Belongs to the DNA polymerase HolA subunit family.</text>
</comment>
<evidence type="ECO:0000256" key="7">
    <source>
        <dbReference type="ARBA" id="ARBA00049244"/>
    </source>
</evidence>
<dbReference type="EMBL" id="JACNJZ010000090">
    <property type="protein sequence ID" value="MBC8317443.1"/>
    <property type="molecule type" value="Genomic_DNA"/>
</dbReference>
<keyword evidence="3" id="KW-0548">Nucleotidyltransferase</keyword>
<name>A0A8J6NEN0_9BACT</name>
<evidence type="ECO:0000256" key="5">
    <source>
        <dbReference type="ARBA" id="ARBA00022932"/>
    </source>
</evidence>
<accession>A0A8J6NEN0</accession>
<dbReference type="GO" id="GO:0003677">
    <property type="term" value="F:DNA binding"/>
    <property type="evidence" value="ECO:0007669"/>
    <property type="project" value="InterPro"/>
</dbReference>
<dbReference type="PANTHER" id="PTHR34388:SF1">
    <property type="entry name" value="DNA POLYMERASE III SUBUNIT DELTA"/>
    <property type="match status" value="1"/>
</dbReference>
<organism evidence="9 10">
    <name type="scientific">Candidatus Desulfobia pelagia</name>
    <dbReference type="NCBI Taxonomy" id="2841692"/>
    <lineage>
        <taxon>Bacteria</taxon>
        <taxon>Pseudomonadati</taxon>
        <taxon>Thermodesulfobacteriota</taxon>
        <taxon>Desulfobulbia</taxon>
        <taxon>Desulfobulbales</taxon>
        <taxon>Desulfobulbaceae</taxon>
        <taxon>Candidatus Desulfobia</taxon>
    </lineage>
</organism>
<dbReference type="InterPro" id="IPR027417">
    <property type="entry name" value="P-loop_NTPase"/>
</dbReference>
<evidence type="ECO:0000313" key="9">
    <source>
        <dbReference type="EMBL" id="MBC8317443.1"/>
    </source>
</evidence>
<dbReference type="InterPro" id="IPR008921">
    <property type="entry name" value="DNA_pol3_clamp-load_cplx_C"/>
</dbReference>
<dbReference type="GO" id="GO:0006261">
    <property type="term" value="P:DNA-templated DNA replication"/>
    <property type="evidence" value="ECO:0007669"/>
    <property type="project" value="TreeGrafter"/>
</dbReference>
<dbReference type="SUPFAM" id="SSF52540">
    <property type="entry name" value="P-loop containing nucleoside triphosphate hydrolases"/>
    <property type="match status" value="1"/>
</dbReference>
<dbReference type="Gene3D" id="1.20.272.10">
    <property type="match status" value="1"/>
</dbReference>
<comment type="catalytic activity">
    <reaction evidence="7">
        <text>DNA(n) + a 2'-deoxyribonucleoside 5'-triphosphate = DNA(n+1) + diphosphate</text>
        <dbReference type="Rhea" id="RHEA:22508"/>
        <dbReference type="Rhea" id="RHEA-COMP:17339"/>
        <dbReference type="Rhea" id="RHEA-COMP:17340"/>
        <dbReference type="ChEBI" id="CHEBI:33019"/>
        <dbReference type="ChEBI" id="CHEBI:61560"/>
        <dbReference type="ChEBI" id="CHEBI:173112"/>
        <dbReference type="EC" id="2.7.7.7"/>
    </reaction>
</comment>
<evidence type="ECO:0000256" key="2">
    <source>
        <dbReference type="ARBA" id="ARBA00022679"/>
    </source>
</evidence>
<dbReference type="InterPro" id="IPR048466">
    <property type="entry name" value="DNA_pol3_delta-like_C"/>
</dbReference>
<dbReference type="PANTHER" id="PTHR34388">
    <property type="entry name" value="DNA POLYMERASE III SUBUNIT DELTA"/>
    <property type="match status" value="1"/>
</dbReference>
<evidence type="ECO:0000256" key="4">
    <source>
        <dbReference type="ARBA" id="ARBA00022705"/>
    </source>
</evidence>
<dbReference type="Pfam" id="PF21694">
    <property type="entry name" value="DNA_pol3_delta_C"/>
    <property type="match status" value="1"/>
</dbReference>
<sequence length="454" mass="50763">MPVYQRQNVSKVIKEIHNNRTSPVYLIHGERYLCQEVARDIIAALLPEEKSRALNVKKINGETENPAQTIAHLKTHSLFPGRQVLRVMDSKLFFSKAVAKNFWDKAKKAARENEEEKAGINLARVYGIGGLDKDDDLAEISASQWKKLLGFTKPQDISWAQSVKLPDSISPTQEGDGAALVAETLETTIPKNNILLLIAEAADKRKKIYKLIDQLGVIIDLSVDSGATQATRKSSSDAAITDLILKTMKEFGKKPGPSVIKLLLDRVGFHPVAAVRETEKLALYCGEKETITAADVDAIVSWTREDAIYELNEAVATRNIEQALVLSAKLRENGLHPLALVASLRNLIRKLLFFRSMQYQEKPPYPRGQSFGVFQKGYLAQLKKSRHESSPFLSVHPFVIYKTFQQAERFEIKILRKGLRELLLVEYSLKGGGINDALALDNFFFSFLGGHGQH</sequence>
<dbReference type="GO" id="GO:0003887">
    <property type="term" value="F:DNA-directed DNA polymerase activity"/>
    <property type="evidence" value="ECO:0007669"/>
    <property type="project" value="UniProtKB-KW"/>
</dbReference>
<protein>
    <recommendedName>
        <fullName evidence="1">DNA-directed DNA polymerase</fullName>
        <ecNumber evidence="1">2.7.7.7</ecNumber>
    </recommendedName>
</protein>
<feature type="domain" description="DNA polymerase III delta subunit-like C-terminal" evidence="8">
    <location>
        <begin position="377"/>
        <end position="446"/>
    </location>
</feature>
<evidence type="ECO:0000313" key="10">
    <source>
        <dbReference type="Proteomes" id="UP000614424"/>
    </source>
</evidence>
<proteinExistence type="inferred from homology"/>
<gene>
    <name evidence="9" type="ORF">H8E41_06020</name>
</gene>